<dbReference type="InParanoid" id="A0A0C3J8Q2"/>
<evidence type="ECO:0000313" key="2">
    <source>
        <dbReference type="EMBL" id="KIN94081.1"/>
    </source>
</evidence>
<proteinExistence type="predicted"/>
<organism evidence="2 3">
    <name type="scientific">Pisolithus tinctorius Marx 270</name>
    <dbReference type="NCBI Taxonomy" id="870435"/>
    <lineage>
        <taxon>Eukaryota</taxon>
        <taxon>Fungi</taxon>
        <taxon>Dikarya</taxon>
        <taxon>Basidiomycota</taxon>
        <taxon>Agaricomycotina</taxon>
        <taxon>Agaricomycetes</taxon>
        <taxon>Agaricomycetidae</taxon>
        <taxon>Boletales</taxon>
        <taxon>Sclerodermatineae</taxon>
        <taxon>Pisolithaceae</taxon>
        <taxon>Pisolithus</taxon>
    </lineage>
</organism>
<name>A0A0C3J8Q2_PISTI</name>
<keyword evidence="3" id="KW-1185">Reference proteome</keyword>
<feature type="compositionally biased region" description="Low complexity" evidence="1">
    <location>
        <begin position="43"/>
        <end position="87"/>
    </location>
</feature>
<feature type="compositionally biased region" description="Low complexity" evidence="1">
    <location>
        <begin position="1"/>
        <end position="17"/>
    </location>
</feature>
<reference evidence="3" key="2">
    <citation type="submission" date="2015-01" db="EMBL/GenBank/DDBJ databases">
        <title>Evolutionary Origins and Diversification of the Mycorrhizal Mutualists.</title>
        <authorList>
            <consortium name="DOE Joint Genome Institute"/>
            <consortium name="Mycorrhizal Genomics Consortium"/>
            <person name="Kohler A."/>
            <person name="Kuo A."/>
            <person name="Nagy L.G."/>
            <person name="Floudas D."/>
            <person name="Copeland A."/>
            <person name="Barry K.W."/>
            <person name="Cichocki N."/>
            <person name="Veneault-Fourrey C."/>
            <person name="LaButti K."/>
            <person name="Lindquist E.A."/>
            <person name="Lipzen A."/>
            <person name="Lundell T."/>
            <person name="Morin E."/>
            <person name="Murat C."/>
            <person name="Riley R."/>
            <person name="Ohm R."/>
            <person name="Sun H."/>
            <person name="Tunlid A."/>
            <person name="Henrissat B."/>
            <person name="Grigoriev I.V."/>
            <person name="Hibbett D.S."/>
            <person name="Martin F."/>
        </authorList>
    </citation>
    <scope>NUCLEOTIDE SEQUENCE [LARGE SCALE GENOMIC DNA]</scope>
    <source>
        <strain evidence="3">Marx 270</strain>
    </source>
</reference>
<protein>
    <submittedName>
        <fullName evidence="2">Uncharacterized protein</fullName>
    </submittedName>
</protein>
<dbReference type="OrthoDB" id="3066210at2759"/>
<evidence type="ECO:0000313" key="3">
    <source>
        <dbReference type="Proteomes" id="UP000054217"/>
    </source>
</evidence>
<dbReference type="HOGENOM" id="CLU_045158_0_0_1"/>
<dbReference type="EMBL" id="KN832114">
    <property type="protein sequence ID" value="KIN94081.1"/>
    <property type="molecule type" value="Genomic_DNA"/>
</dbReference>
<gene>
    <name evidence="2" type="ORF">M404DRAFT_35383</name>
</gene>
<dbReference type="Proteomes" id="UP000054217">
    <property type="component" value="Unassembled WGS sequence"/>
</dbReference>
<feature type="region of interest" description="Disordered" evidence="1">
    <location>
        <begin position="1"/>
        <end position="87"/>
    </location>
</feature>
<evidence type="ECO:0000256" key="1">
    <source>
        <dbReference type="SAM" id="MobiDB-lite"/>
    </source>
</evidence>
<accession>A0A0C3J8Q2</accession>
<sequence length="242" mass="26025">MRTTTSTPTTTSSAADDPGVEQSPPPAPLTTTSSPLREPPSGDQPSFSKPDSSSTPSTDTLPSLRASVPAASASSQTTPSSNTQLPSTMIQGTIGAVRPILDSRLFDPDCISTCPESLLKRIKLLSTYSNQDANTFVLGQILPSATWGTTDPYEDRSKILCNPSTNEPVNIWILGHITSTWFMKSGAPDNQCAVTILTLSSNLGQYANLLLSKFSESSLRTHSPIHITKQALKYFLIFYSRK</sequence>
<dbReference type="AlphaFoldDB" id="A0A0C3J8Q2"/>
<reference evidence="2 3" key="1">
    <citation type="submission" date="2014-04" db="EMBL/GenBank/DDBJ databases">
        <authorList>
            <consortium name="DOE Joint Genome Institute"/>
            <person name="Kuo A."/>
            <person name="Kohler A."/>
            <person name="Costa M.D."/>
            <person name="Nagy L.G."/>
            <person name="Floudas D."/>
            <person name="Copeland A."/>
            <person name="Barry K.W."/>
            <person name="Cichocki N."/>
            <person name="Veneault-Fourrey C."/>
            <person name="LaButti K."/>
            <person name="Lindquist E.A."/>
            <person name="Lipzen A."/>
            <person name="Lundell T."/>
            <person name="Morin E."/>
            <person name="Murat C."/>
            <person name="Sun H."/>
            <person name="Tunlid A."/>
            <person name="Henrissat B."/>
            <person name="Grigoriev I.V."/>
            <person name="Hibbett D.S."/>
            <person name="Martin F."/>
            <person name="Nordberg H.P."/>
            <person name="Cantor M.N."/>
            <person name="Hua S.X."/>
        </authorList>
    </citation>
    <scope>NUCLEOTIDE SEQUENCE [LARGE SCALE GENOMIC DNA]</scope>
    <source>
        <strain evidence="2 3">Marx 270</strain>
    </source>
</reference>